<dbReference type="Gene3D" id="1.20.1300.10">
    <property type="entry name" value="Fumarate reductase/succinate dehydrogenase, transmembrane subunit"/>
    <property type="match status" value="1"/>
</dbReference>
<dbReference type="NCBIfam" id="TIGR02968">
    <property type="entry name" value="succ_dehyd_anc"/>
    <property type="match status" value="1"/>
</dbReference>
<dbReference type="GO" id="GO:0006099">
    <property type="term" value="P:tricarboxylic acid cycle"/>
    <property type="evidence" value="ECO:0007669"/>
    <property type="project" value="UniProtKB-UniPathway"/>
</dbReference>
<dbReference type="OrthoDB" id="5612767at2"/>
<evidence type="ECO:0000256" key="1">
    <source>
        <dbReference type="ARBA" id="ARBA00001971"/>
    </source>
</evidence>
<feature type="transmembrane region" description="Helical" evidence="6">
    <location>
        <begin position="88"/>
        <end position="109"/>
    </location>
</feature>
<dbReference type="RefSeq" id="WP_013835426.1">
    <property type="nucleotide sequence ID" value="NC_015581.1"/>
</dbReference>
<organism evidence="7 8">
    <name type="scientific">Thiomicrospira cyclica (strain DSM 14477 / JCM 11371 / ALM1)</name>
    <name type="common">Thioalkalimicrobium cyclicum</name>
    <dbReference type="NCBI Taxonomy" id="717773"/>
    <lineage>
        <taxon>Bacteria</taxon>
        <taxon>Pseudomonadati</taxon>
        <taxon>Pseudomonadota</taxon>
        <taxon>Gammaproteobacteria</taxon>
        <taxon>Thiotrichales</taxon>
        <taxon>Piscirickettsiaceae</taxon>
        <taxon>Thiomicrospira</taxon>
    </lineage>
</organism>
<reference evidence="7 8" key="1">
    <citation type="submission" date="2011-05" db="EMBL/GenBank/DDBJ databases">
        <title>Complete sequence of Thioalkalimicrobium cyclicum ALM1.</title>
        <authorList>
            <consortium name="US DOE Joint Genome Institute"/>
            <person name="Lucas S."/>
            <person name="Han J."/>
            <person name="Lapidus A."/>
            <person name="Cheng J.-F."/>
            <person name="Goodwin L."/>
            <person name="Pitluck S."/>
            <person name="Peters L."/>
            <person name="Mikhailova N."/>
            <person name="Davenport K."/>
            <person name="Han C."/>
            <person name="Tapia R."/>
            <person name="Land M."/>
            <person name="Hauser L."/>
            <person name="Kyrpides N."/>
            <person name="Ivanova N."/>
            <person name="Pagani I."/>
            <person name="Kappler U."/>
            <person name="Woyke T."/>
        </authorList>
    </citation>
    <scope>NUCLEOTIDE SEQUENCE [LARGE SCALE GENOMIC DNA]</scope>
    <source>
        <strain evidence="8">DSM 14477 / JCM 11371 / ALM1</strain>
    </source>
</reference>
<evidence type="ECO:0000313" key="8">
    <source>
        <dbReference type="Proteomes" id="UP000009232"/>
    </source>
</evidence>
<sequence>MTKIWPNGKWSYLWQQLSATYLLLFFPGFIWLIWPLLMGQSEQPMQPGLLLVSSLIALGLILIHSWIGLRDILIDYCPARHLQLALKLYTGIFSLLLLNIISLLLILLLR</sequence>
<dbReference type="GO" id="GO:0020037">
    <property type="term" value="F:heme binding"/>
    <property type="evidence" value="ECO:0007669"/>
    <property type="project" value="InterPro"/>
</dbReference>
<evidence type="ECO:0000256" key="4">
    <source>
        <dbReference type="ARBA" id="ARBA00022692"/>
    </source>
</evidence>
<dbReference type="SUPFAM" id="SSF81343">
    <property type="entry name" value="Fumarate reductase respiratory complex transmembrane subunits"/>
    <property type="match status" value="1"/>
</dbReference>
<comment type="subcellular location">
    <subcellularLocation>
        <location evidence="3">Membrane</location>
        <topology evidence="3">Multi-pass membrane protein</topology>
    </subcellularLocation>
</comment>
<dbReference type="InterPro" id="IPR034804">
    <property type="entry name" value="SQR/QFR_C/D"/>
</dbReference>
<dbReference type="STRING" id="717773.Thicy_0876"/>
<feature type="transmembrane region" description="Helical" evidence="6">
    <location>
        <begin position="49"/>
        <end position="68"/>
    </location>
</feature>
<keyword evidence="6" id="KW-0472">Membrane</keyword>
<dbReference type="InterPro" id="IPR014312">
    <property type="entry name" value="Succ_DH_anchor"/>
</dbReference>
<gene>
    <name evidence="7" type="ordered locus">Thicy_0876</name>
</gene>
<name>F6DCR2_THICA</name>
<evidence type="ECO:0000256" key="3">
    <source>
        <dbReference type="ARBA" id="ARBA00004141"/>
    </source>
</evidence>
<evidence type="ECO:0008006" key="9">
    <source>
        <dbReference type="Google" id="ProtNLM"/>
    </source>
</evidence>
<dbReference type="Proteomes" id="UP000009232">
    <property type="component" value="Chromosome"/>
</dbReference>
<comment type="cofactor">
    <cofactor evidence="1">
        <name>heme</name>
        <dbReference type="ChEBI" id="CHEBI:30413"/>
    </cofactor>
</comment>
<keyword evidence="5 6" id="KW-1133">Transmembrane helix</keyword>
<protein>
    <recommendedName>
        <fullName evidence="9">Succinate dehydrogenase hydrophobic membrane anchor subunit</fullName>
    </recommendedName>
</protein>
<accession>F6DCR2</accession>
<dbReference type="eggNOG" id="COG2142">
    <property type="taxonomic scope" value="Bacteria"/>
</dbReference>
<evidence type="ECO:0000256" key="5">
    <source>
        <dbReference type="ARBA" id="ARBA00022989"/>
    </source>
</evidence>
<feature type="transmembrane region" description="Helical" evidence="6">
    <location>
        <begin position="20"/>
        <end position="37"/>
    </location>
</feature>
<dbReference type="HOGENOM" id="CLU_2169907_0_0_6"/>
<comment type="function">
    <text evidence="2">Membrane-anchoring subunit of succinate dehydrogenase (SDH).</text>
</comment>
<evidence type="ECO:0000313" key="7">
    <source>
        <dbReference type="EMBL" id="AEG31648.1"/>
    </source>
</evidence>
<dbReference type="GO" id="GO:0016020">
    <property type="term" value="C:membrane"/>
    <property type="evidence" value="ECO:0007669"/>
    <property type="project" value="UniProtKB-SubCell"/>
</dbReference>
<dbReference type="KEGG" id="tcy:Thicy_0876"/>
<keyword evidence="4 6" id="KW-0812">Transmembrane</keyword>
<dbReference type="EMBL" id="CP002776">
    <property type="protein sequence ID" value="AEG31648.1"/>
    <property type="molecule type" value="Genomic_DNA"/>
</dbReference>
<keyword evidence="8" id="KW-1185">Reference proteome</keyword>
<proteinExistence type="predicted"/>
<dbReference type="AlphaFoldDB" id="F6DCR2"/>
<evidence type="ECO:0000256" key="6">
    <source>
        <dbReference type="SAM" id="Phobius"/>
    </source>
</evidence>
<dbReference type="UniPathway" id="UPA00223"/>
<evidence type="ECO:0000256" key="2">
    <source>
        <dbReference type="ARBA" id="ARBA00004050"/>
    </source>
</evidence>